<accession>A0A167WD93</accession>
<sequence length="83" mass="9261">MHDQGLIAFILPAHMIYPFTNDPSCTQLPSVRDCTHKRGLSWFERSRTAIDRGNSTSDLLTFQLHAVPYPESQPVQYAGLGSA</sequence>
<name>A0A167WD93_9AGAM</name>
<dbReference type="Proteomes" id="UP000076532">
    <property type="component" value="Unassembled WGS sequence"/>
</dbReference>
<gene>
    <name evidence="1" type="ORF">FIBSPDRAFT_876966</name>
</gene>
<dbReference type="AlphaFoldDB" id="A0A167WD93"/>
<evidence type="ECO:0000313" key="1">
    <source>
        <dbReference type="EMBL" id="KZP05959.1"/>
    </source>
</evidence>
<protein>
    <submittedName>
        <fullName evidence="1">Uncharacterized protein</fullName>
    </submittedName>
</protein>
<organism evidence="1 2">
    <name type="scientific">Athelia psychrophila</name>
    <dbReference type="NCBI Taxonomy" id="1759441"/>
    <lineage>
        <taxon>Eukaryota</taxon>
        <taxon>Fungi</taxon>
        <taxon>Dikarya</taxon>
        <taxon>Basidiomycota</taxon>
        <taxon>Agaricomycotina</taxon>
        <taxon>Agaricomycetes</taxon>
        <taxon>Agaricomycetidae</taxon>
        <taxon>Atheliales</taxon>
        <taxon>Atheliaceae</taxon>
        <taxon>Athelia</taxon>
    </lineage>
</organism>
<reference evidence="1 2" key="1">
    <citation type="journal article" date="2016" name="Mol. Biol. Evol.">
        <title>Comparative Genomics of Early-Diverging Mushroom-Forming Fungi Provides Insights into the Origins of Lignocellulose Decay Capabilities.</title>
        <authorList>
            <person name="Nagy L.G."/>
            <person name="Riley R."/>
            <person name="Tritt A."/>
            <person name="Adam C."/>
            <person name="Daum C."/>
            <person name="Floudas D."/>
            <person name="Sun H."/>
            <person name="Yadav J.S."/>
            <person name="Pangilinan J."/>
            <person name="Larsson K.H."/>
            <person name="Matsuura K."/>
            <person name="Barry K."/>
            <person name="Labutti K."/>
            <person name="Kuo R."/>
            <person name="Ohm R.A."/>
            <person name="Bhattacharya S.S."/>
            <person name="Shirouzu T."/>
            <person name="Yoshinaga Y."/>
            <person name="Martin F.M."/>
            <person name="Grigoriev I.V."/>
            <person name="Hibbett D.S."/>
        </authorList>
    </citation>
    <scope>NUCLEOTIDE SEQUENCE [LARGE SCALE GENOMIC DNA]</scope>
    <source>
        <strain evidence="1 2">CBS 109695</strain>
    </source>
</reference>
<proteinExistence type="predicted"/>
<dbReference type="EMBL" id="KV417810">
    <property type="protein sequence ID" value="KZP05959.1"/>
    <property type="molecule type" value="Genomic_DNA"/>
</dbReference>
<keyword evidence="2" id="KW-1185">Reference proteome</keyword>
<evidence type="ECO:0000313" key="2">
    <source>
        <dbReference type="Proteomes" id="UP000076532"/>
    </source>
</evidence>